<gene>
    <name evidence="1" type="ORF">SCLO_1017360</name>
</gene>
<name>A0A1E1F2P7_9SPHN</name>
<dbReference type="AlphaFoldDB" id="A0A1E1F2P7"/>
<evidence type="ECO:0000313" key="2">
    <source>
        <dbReference type="Proteomes" id="UP000218272"/>
    </source>
</evidence>
<organism evidence="1 2">
    <name type="scientific">Sphingobium cloacae</name>
    <dbReference type="NCBI Taxonomy" id="120107"/>
    <lineage>
        <taxon>Bacteria</taxon>
        <taxon>Pseudomonadati</taxon>
        <taxon>Pseudomonadota</taxon>
        <taxon>Alphaproteobacteria</taxon>
        <taxon>Sphingomonadales</taxon>
        <taxon>Sphingomonadaceae</taxon>
        <taxon>Sphingobium</taxon>
    </lineage>
</organism>
<keyword evidence="2" id="KW-1185">Reference proteome</keyword>
<protein>
    <submittedName>
        <fullName evidence="1">Uncharacterized protein</fullName>
    </submittedName>
</protein>
<dbReference type="EMBL" id="AP017655">
    <property type="protein sequence ID" value="BAV64776.1"/>
    <property type="molecule type" value="Genomic_DNA"/>
</dbReference>
<dbReference type="RefSeq" id="WP_066517697.1">
    <property type="nucleotide sequence ID" value="NZ_AP017655.1"/>
</dbReference>
<proteinExistence type="predicted"/>
<dbReference type="OrthoDB" id="9917660at2"/>
<dbReference type="Proteomes" id="UP000218272">
    <property type="component" value="Chromosome SCLO_1"/>
</dbReference>
<accession>A0A1E1F2P7</accession>
<sequence>MSNPVPKPWKWGPLQYSCATDMDRTVVFMHNVRLGLWRFRIELSFQTQASVDRIKRQAVYDALRAQAVQAWGDADHVAWAMDDHWADDGTYETAIALLERIVAGTEPNPWAEAETSA</sequence>
<reference evidence="1 2" key="1">
    <citation type="submission" date="2016-10" db="EMBL/GenBank/DDBJ databases">
        <title>Complete Genome Sequence of the Nonylphenol-Degrading Bacterium Sphingobium cloacae JCM 10874T.</title>
        <authorList>
            <person name="Ootsuka M."/>
            <person name="Nishizawa T."/>
            <person name="Ohta H."/>
        </authorList>
    </citation>
    <scope>NUCLEOTIDE SEQUENCE [LARGE SCALE GENOMIC DNA]</scope>
    <source>
        <strain evidence="1 2">JCM 10874</strain>
    </source>
</reference>
<dbReference type="KEGG" id="sclo:SCLO_1017360"/>
<evidence type="ECO:0000313" key="1">
    <source>
        <dbReference type="EMBL" id="BAV64776.1"/>
    </source>
</evidence>